<evidence type="ECO:0000313" key="12">
    <source>
        <dbReference type="Proteomes" id="UP000663829"/>
    </source>
</evidence>
<sequence length="499" mass="58127">MEKLHTGFEVCAIFLQENKLILIVNDKLHINIGSIIYDFSEIHSVYIFCLTKDIITELKHQKIKGTFNNKHYLIADLLADFSYPMSIFNQEKERSIQALAKESLKFIWFQCLIDLIIHLPWCKKSKSDMVNECRQHYETDEIEMRKISEFDTQYGVDDEKNRNAIRWYTRDCFLFRLLNRAFRTENIDEIYKFRYFIPGLHSQLKELHRNYISSLFNDEKYLTVYRGQFLFKGELLKLKKNIGQLISFNTFLSSTLNRQVALLYTGGDAKQPRKESVLFEMKIHQRKCHKPFSDISNHGYYEDEKEVLISTGAVFRIISVERLKENADGTIWNVSLLMDEGSEEQMKELMNHFTNESITDPLEKLKIFIQQLSNNEITEQWQNILYESATRTTEMHTYSDESSAMRGPLFRSRRSMSRSFDASLIDRSAISIALGSQQSKAFDASLIDRSAASIDSRSQQSKAFDASLIDASVSIVYDPQQSSSAQQLLHEQSPEDNAH</sequence>
<dbReference type="AlphaFoldDB" id="A0A814NYL2"/>
<dbReference type="EMBL" id="CAJNOK010007742">
    <property type="protein sequence ID" value="CAF1043264.1"/>
    <property type="molecule type" value="Genomic_DNA"/>
</dbReference>
<keyword evidence="6" id="KW-0521">NADP</keyword>
<keyword evidence="4" id="KW-0548">Nucleotidyltransferase</keyword>
<dbReference type="Proteomes" id="UP000681722">
    <property type="component" value="Unassembled WGS sequence"/>
</dbReference>
<keyword evidence="3 6" id="KW-0808">Transferase</keyword>
<evidence type="ECO:0000256" key="6">
    <source>
        <dbReference type="RuleBase" id="RU361228"/>
    </source>
</evidence>
<keyword evidence="12" id="KW-1185">Reference proteome</keyword>
<protein>
    <recommendedName>
        <fullName evidence="6">NAD(P)(+)--arginine ADP-ribosyltransferase</fullName>
        <ecNumber evidence="6">2.4.2.31</ecNumber>
    </recommendedName>
    <alternativeName>
        <fullName evidence="6">Mono(ADP-ribosyl)transferase</fullName>
    </alternativeName>
</protein>
<evidence type="ECO:0000256" key="7">
    <source>
        <dbReference type="SAM" id="MobiDB-lite"/>
    </source>
</evidence>
<name>A0A814NYL2_9BILA</name>
<dbReference type="EMBL" id="CAJNOQ010005485">
    <property type="protein sequence ID" value="CAF1100297.1"/>
    <property type="molecule type" value="Genomic_DNA"/>
</dbReference>
<comment type="similarity">
    <text evidence="1 6">Belongs to the Arg-specific ADP-ribosyltransferase family.</text>
</comment>
<dbReference type="EMBL" id="CAJOBC010005485">
    <property type="protein sequence ID" value="CAF3865286.1"/>
    <property type="molecule type" value="Genomic_DNA"/>
</dbReference>
<comment type="catalytic activity">
    <reaction evidence="5 6">
        <text>L-arginyl-[protein] + NAD(+) = N(omega)-(ADP-D-ribosyl)-L-arginyl-[protein] + nicotinamide + H(+)</text>
        <dbReference type="Rhea" id="RHEA:19149"/>
        <dbReference type="Rhea" id="RHEA-COMP:10532"/>
        <dbReference type="Rhea" id="RHEA-COMP:15087"/>
        <dbReference type="ChEBI" id="CHEBI:15378"/>
        <dbReference type="ChEBI" id="CHEBI:17154"/>
        <dbReference type="ChEBI" id="CHEBI:29965"/>
        <dbReference type="ChEBI" id="CHEBI:57540"/>
        <dbReference type="ChEBI" id="CHEBI:142554"/>
        <dbReference type="EC" id="2.4.2.31"/>
    </reaction>
</comment>
<keyword evidence="6" id="KW-0520">NAD</keyword>
<proteinExistence type="inferred from homology"/>
<dbReference type="PROSITE" id="PS51996">
    <property type="entry name" value="TR_MART"/>
    <property type="match status" value="1"/>
</dbReference>
<evidence type="ECO:0000256" key="2">
    <source>
        <dbReference type="ARBA" id="ARBA00022676"/>
    </source>
</evidence>
<evidence type="ECO:0000313" key="8">
    <source>
        <dbReference type="EMBL" id="CAF1043264.1"/>
    </source>
</evidence>
<dbReference type="InterPro" id="IPR000768">
    <property type="entry name" value="ART"/>
</dbReference>
<dbReference type="EC" id="2.4.2.31" evidence="6"/>
<accession>A0A814NYL2</accession>
<dbReference type="Proteomes" id="UP000682733">
    <property type="component" value="Unassembled WGS sequence"/>
</dbReference>
<dbReference type="Gene3D" id="3.90.176.10">
    <property type="entry name" value="Toxin ADP-ribosyltransferase, Chain A, domain 1"/>
    <property type="match status" value="1"/>
</dbReference>
<keyword evidence="2 6" id="KW-0328">Glycosyltransferase</keyword>
<evidence type="ECO:0000313" key="9">
    <source>
        <dbReference type="EMBL" id="CAF1100297.1"/>
    </source>
</evidence>
<feature type="region of interest" description="Disordered" evidence="7">
    <location>
        <begin position="480"/>
        <end position="499"/>
    </location>
</feature>
<evidence type="ECO:0000256" key="1">
    <source>
        <dbReference type="ARBA" id="ARBA00009558"/>
    </source>
</evidence>
<feature type="compositionally biased region" description="Polar residues" evidence="7">
    <location>
        <begin position="480"/>
        <end position="490"/>
    </location>
</feature>
<comment type="caution">
    <text evidence="9">The sequence shown here is derived from an EMBL/GenBank/DDBJ whole genome shotgun (WGS) entry which is preliminary data.</text>
</comment>
<evidence type="ECO:0000256" key="3">
    <source>
        <dbReference type="ARBA" id="ARBA00022679"/>
    </source>
</evidence>
<reference evidence="9" key="1">
    <citation type="submission" date="2021-02" db="EMBL/GenBank/DDBJ databases">
        <authorList>
            <person name="Nowell W R."/>
        </authorList>
    </citation>
    <scope>NUCLEOTIDE SEQUENCE</scope>
</reference>
<organism evidence="9 12">
    <name type="scientific">Didymodactylos carnosus</name>
    <dbReference type="NCBI Taxonomy" id="1234261"/>
    <lineage>
        <taxon>Eukaryota</taxon>
        <taxon>Metazoa</taxon>
        <taxon>Spiralia</taxon>
        <taxon>Gnathifera</taxon>
        <taxon>Rotifera</taxon>
        <taxon>Eurotatoria</taxon>
        <taxon>Bdelloidea</taxon>
        <taxon>Philodinida</taxon>
        <taxon>Philodinidae</taxon>
        <taxon>Didymodactylos</taxon>
    </lineage>
</organism>
<evidence type="ECO:0000313" key="11">
    <source>
        <dbReference type="EMBL" id="CAF3865286.1"/>
    </source>
</evidence>
<evidence type="ECO:0000256" key="5">
    <source>
        <dbReference type="ARBA" id="ARBA00047597"/>
    </source>
</evidence>
<dbReference type="Proteomes" id="UP000677228">
    <property type="component" value="Unassembled WGS sequence"/>
</dbReference>
<dbReference type="GO" id="GO:0106274">
    <property type="term" value="F:NAD+-protein-arginine ADP-ribosyltransferase activity"/>
    <property type="evidence" value="ECO:0007669"/>
    <property type="project" value="UniProtKB-EC"/>
</dbReference>
<dbReference type="SUPFAM" id="SSF56399">
    <property type="entry name" value="ADP-ribosylation"/>
    <property type="match status" value="1"/>
</dbReference>
<dbReference type="GO" id="GO:0016779">
    <property type="term" value="F:nucleotidyltransferase activity"/>
    <property type="evidence" value="ECO:0007669"/>
    <property type="project" value="UniProtKB-KW"/>
</dbReference>
<dbReference type="Proteomes" id="UP000663829">
    <property type="component" value="Unassembled WGS sequence"/>
</dbReference>
<dbReference type="Pfam" id="PF01129">
    <property type="entry name" value="ART"/>
    <property type="match status" value="1"/>
</dbReference>
<evidence type="ECO:0000313" key="10">
    <source>
        <dbReference type="EMBL" id="CAF3811447.1"/>
    </source>
</evidence>
<gene>
    <name evidence="9" type="ORF">GPM918_LOCUS18711</name>
    <name evidence="8" type="ORF">OVA965_LOCUS16594</name>
    <name evidence="11" type="ORF">SRO942_LOCUS18708</name>
    <name evidence="10" type="ORF">TMI583_LOCUS16606</name>
</gene>
<evidence type="ECO:0000256" key="4">
    <source>
        <dbReference type="ARBA" id="ARBA00022695"/>
    </source>
</evidence>
<dbReference type="EMBL" id="CAJOBA010007755">
    <property type="protein sequence ID" value="CAF3811447.1"/>
    <property type="molecule type" value="Genomic_DNA"/>
</dbReference>